<comment type="caution">
    <text evidence="4">The sequence shown here is derived from an EMBL/GenBank/DDBJ whole genome shotgun (WGS) entry which is preliminary data.</text>
</comment>
<organism evidence="4 5">
    <name type="scientific">Hibiscus sabdariffa</name>
    <name type="common">roselle</name>
    <dbReference type="NCBI Taxonomy" id="183260"/>
    <lineage>
        <taxon>Eukaryota</taxon>
        <taxon>Viridiplantae</taxon>
        <taxon>Streptophyta</taxon>
        <taxon>Embryophyta</taxon>
        <taxon>Tracheophyta</taxon>
        <taxon>Spermatophyta</taxon>
        <taxon>Magnoliopsida</taxon>
        <taxon>eudicotyledons</taxon>
        <taxon>Gunneridae</taxon>
        <taxon>Pentapetalae</taxon>
        <taxon>rosids</taxon>
        <taxon>malvids</taxon>
        <taxon>Malvales</taxon>
        <taxon>Malvaceae</taxon>
        <taxon>Malvoideae</taxon>
        <taxon>Hibiscus</taxon>
    </lineage>
</organism>
<evidence type="ECO:0000256" key="1">
    <source>
        <dbReference type="ARBA" id="ARBA00009005"/>
    </source>
</evidence>
<proteinExistence type="inferred from homology"/>
<feature type="domain" description="Peptidase C14 caspase" evidence="3">
    <location>
        <begin position="106"/>
        <end position="371"/>
    </location>
</feature>
<dbReference type="Gene3D" id="3.40.50.12660">
    <property type="match status" value="1"/>
</dbReference>
<dbReference type="InterPro" id="IPR029030">
    <property type="entry name" value="Caspase-like_dom_sf"/>
</dbReference>
<sequence>METRTVCHRCRQKFTAATNAEVVNCPYCRTYNRNRPVRKPSAASSQEHGKISPPTIGKSMKGKLKKLLPGNTQKPSVSSPPSSITKTGYSKRCALDNSGDAVPAKKRAVLCGVSYKKWKYKLKGTINDVLNMENLLTQKYGFEEKNMLVLTEEQFDTRLIPTKANIENCLKWLVKGCRSGDSLVFYYSGHGLRQPDFNQDERDGFDETICPVDFLKEGMILDNDIYATIVKPLPKGVTLHAIVDACHSGTILDLEHVYDRQKGEWIDNSPPSGARKETSGGLAYSISACEDDQVAADTSALNSRSMNGAMTYSLTEIVRGRGQRNITYGELLDEMEERIEQANQQGCLGGSRILTRLFGPNLTQKPMLSASERFDVYKREFKL</sequence>
<dbReference type="EMBL" id="JBBPBM010000038">
    <property type="protein sequence ID" value="KAK8527796.1"/>
    <property type="molecule type" value="Genomic_DNA"/>
</dbReference>
<evidence type="ECO:0000313" key="5">
    <source>
        <dbReference type="Proteomes" id="UP001472677"/>
    </source>
</evidence>
<keyword evidence="5" id="KW-1185">Reference proteome</keyword>
<dbReference type="PANTHER" id="PTHR48104:SF22">
    <property type="entry name" value="METACASPASE-1-LIKE"/>
    <property type="match status" value="1"/>
</dbReference>
<protein>
    <recommendedName>
        <fullName evidence="3">Peptidase C14 caspase domain-containing protein</fullName>
    </recommendedName>
</protein>
<dbReference type="Proteomes" id="UP001472677">
    <property type="component" value="Unassembled WGS sequence"/>
</dbReference>
<feature type="region of interest" description="Disordered" evidence="2">
    <location>
        <begin position="36"/>
        <end position="61"/>
    </location>
</feature>
<dbReference type="SUPFAM" id="SSF52129">
    <property type="entry name" value="Caspase-like"/>
    <property type="match status" value="1"/>
</dbReference>
<dbReference type="InterPro" id="IPR050452">
    <property type="entry name" value="Metacaspase"/>
</dbReference>
<gene>
    <name evidence="4" type="ORF">V6N12_054995</name>
</gene>
<evidence type="ECO:0000313" key="4">
    <source>
        <dbReference type="EMBL" id="KAK8527796.1"/>
    </source>
</evidence>
<evidence type="ECO:0000256" key="2">
    <source>
        <dbReference type="SAM" id="MobiDB-lite"/>
    </source>
</evidence>
<evidence type="ECO:0000259" key="3">
    <source>
        <dbReference type="Pfam" id="PF00656"/>
    </source>
</evidence>
<name>A0ABR2D222_9ROSI</name>
<dbReference type="Pfam" id="PF00656">
    <property type="entry name" value="Peptidase_C14"/>
    <property type="match status" value="1"/>
</dbReference>
<reference evidence="4 5" key="1">
    <citation type="journal article" date="2024" name="G3 (Bethesda)">
        <title>Genome assembly of Hibiscus sabdariffa L. provides insights into metabolisms of medicinal natural products.</title>
        <authorList>
            <person name="Kim T."/>
        </authorList>
    </citation>
    <scope>NUCLEOTIDE SEQUENCE [LARGE SCALE GENOMIC DNA]</scope>
    <source>
        <strain evidence="4">TK-2024</strain>
        <tissue evidence="4">Old leaves</tissue>
    </source>
</reference>
<dbReference type="InterPro" id="IPR011600">
    <property type="entry name" value="Pept_C14_caspase"/>
</dbReference>
<comment type="similarity">
    <text evidence="1">Belongs to the peptidase C14B family.</text>
</comment>
<accession>A0ABR2D222</accession>
<dbReference type="PANTHER" id="PTHR48104">
    <property type="entry name" value="METACASPASE-4"/>
    <property type="match status" value="1"/>
</dbReference>